<dbReference type="GO" id="GO:0070967">
    <property type="term" value="F:coenzyme F420 binding"/>
    <property type="evidence" value="ECO:0007669"/>
    <property type="project" value="TreeGrafter"/>
</dbReference>
<dbReference type="PANTHER" id="PTHR35176:SF6">
    <property type="entry name" value="HEME OXYGENASE HI_0854-RELATED"/>
    <property type="match status" value="1"/>
</dbReference>
<feature type="domain" description="Pyridoxamine 5'-phosphate oxidase N-terminal" evidence="2">
    <location>
        <begin position="5"/>
        <end position="124"/>
    </location>
</feature>
<sequence length="126" mass="14548">MVPASHEDLLHRPLFGHVATLRPDGQIQVNPMWYLWDGARLRLTTSTPRQKFRNVTADDRLTMSVHDPDQPYRYLELRGRVEAVEPDPQGAFFDVLADRYQLTIDELGDRPQRVVLVVRPEKASSQ</sequence>
<dbReference type="InterPro" id="IPR019920">
    <property type="entry name" value="F420-binding_dom_put"/>
</dbReference>
<dbReference type="InterPro" id="IPR052019">
    <property type="entry name" value="F420H2_bilvrd_red/Heme_oxyg"/>
</dbReference>
<dbReference type="GO" id="GO:0016627">
    <property type="term" value="F:oxidoreductase activity, acting on the CH-CH group of donors"/>
    <property type="evidence" value="ECO:0007669"/>
    <property type="project" value="TreeGrafter"/>
</dbReference>
<dbReference type="Pfam" id="PF01243">
    <property type="entry name" value="PNPOx_N"/>
    <property type="match status" value="1"/>
</dbReference>
<keyword evidence="4" id="KW-1185">Reference proteome</keyword>
<protein>
    <submittedName>
        <fullName evidence="3">PPOX class probable F420-dependent enzyme</fullName>
    </submittedName>
</protein>
<evidence type="ECO:0000259" key="2">
    <source>
        <dbReference type="Pfam" id="PF01243"/>
    </source>
</evidence>
<evidence type="ECO:0000256" key="1">
    <source>
        <dbReference type="ARBA" id="ARBA00023002"/>
    </source>
</evidence>
<dbReference type="InterPro" id="IPR011576">
    <property type="entry name" value="Pyridox_Oxase_N"/>
</dbReference>
<reference evidence="3 4" key="1">
    <citation type="submission" date="2018-03" db="EMBL/GenBank/DDBJ databases">
        <title>Genomic Encyclopedia of Archaeal and Bacterial Type Strains, Phase II (KMG-II): from individual species to whole genera.</title>
        <authorList>
            <person name="Goeker M."/>
        </authorList>
    </citation>
    <scope>NUCLEOTIDE SEQUENCE [LARGE SCALE GENOMIC DNA]</scope>
    <source>
        <strain evidence="3 4">DSM 44889</strain>
    </source>
</reference>
<accession>A0A315ZKZ3</accession>
<dbReference type="InterPro" id="IPR012349">
    <property type="entry name" value="Split_barrel_FMN-bd"/>
</dbReference>
<dbReference type="GO" id="GO:0005829">
    <property type="term" value="C:cytosol"/>
    <property type="evidence" value="ECO:0007669"/>
    <property type="project" value="TreeGrafter"/>
</dbReference>
<gene>
    <name evidence="3" type="ORF">BXY45_1559</name>
</gene>
<dbReference type="SUPFAM" id="SSF50475">
    <property type="entry name" value="FMN-binding split barrel"/>
    <property type="match status" value="1"/>
</dbReference>
<evidence type="ECO:0000313" key="3">
    <source>
        <dbReference type="EMBL" id="PWJ45558.1"/>
    </source>
</evidence>
<keyword evidence="1" id="KW-0560">Oxidoreductase</keyword>
<dbReference type="AlphaFoldDB" id="A0A315ZKZ3"/>
<proteinExistence type="predicted"/>
<dbReference type="Gene3D" id="2.30.110.10">
    <property type="entry name" value="Electron Transport, Fmn-binding Protein, Chain A"/>
    <property type="match status" value="1"/>
</dbReference>
<organism evidence="3 4">
    <name type="scientific">Quadrisphaera granulorum</name>
    <dbReference type="NCBI Taxonomy" id="317664"/>
    <lineage>
        <taxon>Bacteria</taxon>
        <taxon>Bacillati</taxon>
        <taxon>Actinomycetota</taxon>
        <taxon>Actinomycetes</taxon>
        <taxon>Kineosporiales</taxon>
        <taxon>Kineosporiaceae</taxon>
        <taxon>Quadrisphaera</taxon>
    </lineage>
</organism>
<evidence type="ECO:0000313" key="4">
    <source>
        <dbReference type="Proteomes" id="UP000245469"/>
    </source>
</evidence>
<dbReference type="EMBL" id="QGDQ01000055">
    <property type="protein sequence ID" value="PWJ45558.1"/>
    <property type="molecule type" value="Genomic_DNA"/>
</dbReference>
<dbReference type="Proteomes" id="UP000245469">
    <property type="component" value="Unassembled WGS sequence"/>
</dbReference>
<name>A0A315ZKZ3_9ACTN</name>
<dbReference type="PANTHER" id="PTHR35176">
    <property type="entry name" value="HEME OXYGENASE HI_0854-RELATED"/>
    <property type="match status" value="1"/>
</dbReference>
<comment type="caution">
    <text evidence="3">The sequence shown here is derived from an EMBL/GenBank/DDBJ whole genome shotgun (WGS) entry which is preliminary data.</text>
</comment>
<dbReference type="NCBIfam" id="TIGR03618">
    <property type="entry name" value="Rv1155_F420"/>
    <property type="match status" value="1"/>
</dbReference>